<dbReference type="InterPro" id="IPR016032">
    <property type="entry name" value="Sig_transdc_resp-reg_C-effctor"/>
</dbReference>
<keyword evidence="3" id="KW-0804">Transcription</keyword>
<dbReference type="RefSeq" id="WP_344229619.1">
    <property type="nucleotide sequence ID" value="NZ_BAAALH010000002.1"/>
</dbReference>
<dbReference type="Pfam" id="PF00196">
    <property type="entry name" value="GerE"/>
    <property type="match status" value="1"/>
</dbReference>
<proteinExistence type="predicted"/>
<evidence type="ECO:0000259" key="4">
    <source>
        <dbReference type="PROSITE" id="PS50043"/>
    </source>
</evidence>
<keyword evidence="1" id="KW-0805">Transcription regulation</keyword>
<evidence type="ECO:0000313" key="6">
    <source>
        <dbReference type="Proteomes" id="UP001595965"/>
    </source>
</evidence>
<organism evidence="5 6">
    <name type="scientific">Citricoccus alkalitolerans</name>
    <dbReference type="NCBI Taxonomy" id="246603"/>
    <lineage>
        <taxon>Bacteria</taxon>
        <taxon>Bacillati</taxon>
        <taxon>Actinomycetota</taxon>
        <taxon>Actinomycetes</taxon>
        <taxon>Micrococcales</taxon>
        <taxon>Micrococcaceae</taxon>
        <taxon>Citricoccus</taxon>
    </lineage>
</organism>
<keyword evidence="2" id="KW-0238">DNA-binding</keyword>
<dbReference type="InterPro" id="IPR036388">
    <property type="entry name" value="WH-like_DNA-bd_sf"/>
</dbReference>
<dbReference type="InterPro" id="IPR000792">
    <property type="entry name" value="Tscrpt_reg_LuxR_C"/>
</dbReference>
<dbReference type="Proteomes" id="UP001595965">
    <property type="component" value="Unassembled WGS sequence"/>
</dbReference>
<accession>A0ABV8XWH3</accession>
<dbReference type="InterPro" id="IPR029016">
    <property type="entry name" value="GAF-like_dom_sf"/>
</dbReference>
<gene>
    <name evidence="5" type="ORF">ACFO0K_03350</name>
</gene>
<dbReference type="Gene3D" id="3.30.450.40">
    <property type="match status" value="1"/>
</dbReference>
<dbReference type="SUPFAM" id="SSF55781">
    <property type="entry name" value="GAF domain-like"/>
    <property type="match status" value="1"/>
</dbReference>
<evidence type="ECO:0000256" key="3">
    <source>
        <dbReference type="ARBA" id="ARBA00023163"/>
    </source>
</evidence>
<dbReference type="CDD" id="cd06170">
    <property type="entry name" value="LuxR_C_like"/>
    <property type="match status" value="1"/>
</dbReference>
<dbReference type="PROSITE" id="PS50043">
    <property type="entry name" value="HTH_LUXR_2"/>
    <property type="match status" value="1"/>
</dbReference>
<reference evidence="6" key="1">
    <citation type="journal article" date="2019" name="Int. J. Syst. Evol. Microbiol.">
        <title>The Global Catalogue of Microorganisms (GCM) 10K type strain sequencing project: providing services to taxonomists for standard genome sequencing and annotation.</title>
        <authorList>
            <consortium name="The Broad Institute Genomics Platform"/>
            <consortium name="The Broad Institute Genome Sequencing Center for Infectious Disease"/>
            <person name="Wu L."/>
            <person name="Ma J."/>
        </authorList>
    </citation>
    <scope>NUCLEOTIDE SEQUENCE [LARGE SCALE GENOMIC DNA]</scope>
    <source>
        <strain evidence="6">CGMCC 1.12125</strain>
    </source>
</reference>
<comment type="caution">
    <text evidence="5">The sequence shown here is derived from an EMBL/GenBank/DDBJ whole genome shotgun (WGS) entry which is preliminary data.</text>
</comment>
<dbReference type="SUPFAM" id="SSF46894">
    <property type="entry name" value="C-terminal effector domain of the bipartite response regulators"/>
    <property type="match status" value="1"/>
</dbReference>
<protein>
    <submittedName>
        <fullName evidence="5">LuxR C-terminal-related transcriptional regulator</fullName>
    </submittedName>
</protein>
<evidence type="ECO:0000256" key="1">
    <source>
        <dbReference type="ARBA" id="ARBA00023015"/>
    </source>
</evidence>
<feature type="domain" description="HTH luxR-type" evidence="4">
    <location>
        <begin position="216"/>
        <end position="281"/>
    </location>
</feature>
<evidence type="ECO:0000256" key="2">
    <source>
        <dbReference type="ARBA" id="ARBA00023125"/>
    </source>
</evidence>
<dbReference type="PANTHER" id="PTHR44688:SF16">
    <property type="entry name" value="DNA-BINDING TRANSCRIPTIONAL ACTIVATOR DEVR_DOSR"/>
    <property type="match status" value="1"/>
</dbReference>
<dbReference type="EMBL" id="JBHSEN010000001">
    <property type="protein sequence ID" value="MFC4428712.1"/>
    <property type="molecule type" value="Genomic_DNA"/>
</dbReference>
<name>A0ABV8XWH3_9MICC</name>
<dbReference type="Gene3D" id="1.10.10.10">
    <property type="entry name" value="Winged helix-like DNA-binding domain superfamily/Winged helix DNA-binding domain"/>
    <property type="match status" value="1"/>
</dbReference>
<dbReference type="PRINTS" id="PR00038">
    <property type="entry name" value="HTHLUXR"/>
</dbReference>
<sequence length="284" mass="31008">MAASNALPLELRSKVRATLRTLQKERAFDVLFSGGVSETGVLLSEFAGTRSDVLQGLTIEPGLGAGGLAVVTSRPVRVNRYRTNRGITHHYLSAIVREGIQSLAVSPIVVHGRARGVLYGALRTSTNLGDRSFTLLERFTGRLSRELEVHEGADFRLRTLDSEIDRLPGQRSLRESEALAETYLQLRIIAAQISDPGLRQRIHDVEHLLKSAEGPVRGPAVQLTSREIDVLLCASAGYSNAEAARHLGLSPDTVKTYMRNLMAKLAVKTRHAAAVQARRHGLIP</sequence>
<evidence type="ECO:0000313" key="5">
    <source>
        <dbReference type="EMBL" id="MFC4428712.1"/>
    </source>
</evidence>
<dbReference type="PANTHER" id="PTHR44688">
    <property type="entry name" value="DNA-BINDING TRANSCRIPTIONAL ACTIVATOR DEVR_DOSR"/>
    <property type="match status" value="1"/>
</dbReference>
<keyword evidence="6" id="KW-1185">Reference proteome</keyword>
<dbReference type="InterPro" id="IPR003018">
    <property type="entry name" value="GAF"/>
</dbReference>
<dbReference type="Pfam" id="PF01590">
    <property type="entry name" value="GAF"/>
    <property type="match status" value="1"/>
</dbReference>
<dbReference type="SMART" id="SM00421">
    <property type="entry name" value="HTH_LUXR"/>
    <property type="match status" value="1"/>
</dbReference>